<dbReference type="Pfam" id="PF02458">
    <property type="entry name" value="Transferase"/>
    <property type="match status" value="1"/>
</dbReference>
<dbReference type="Proteomes" id="UP000015453">
    <property type="component" value="Unassembled WGS sequence"/>
</dbReference>
<dbReference type="Gene3D" id="3.30.559.10">
    <property type="entry name" value="Chloramphenicol acetyltransferase-like domain"/>
    <property type="match status" value="2"/>
</dbReference>
<dbReference type="PANTHER" id="PTHR31896">
    <property type="entry name" value="FAMILY REGULATORY PROTEIN, PUTATIVE (AFU_ORTHOLOGUE AFUA_3G14730)-RELATED"/>
    <property type="match status" value="1"/>
</dbReference>
<keyword evidence="3" id="KW-1185">Reference proteome</keyword>
<dbReference type="EMBL" id="AUSU01002328">
    <property type="protein sequence ID" value="EPS69004.1"/>
    <property type="molecule type" value="Genomic_DNA"/>
</dbReference>
<dbReference type="InterPro" id="IPR023213">
    <property type="entry name" value="CAT-like_dom_sf"/>
</dbReference>
<proteinExistence type="predicted"/>
<dbReference type="GO" id="GO:0016740">
    <property type="term" value="F:transferase activity"/>
    <property type="evidence" value="ECO:0007669"/>
    <property type="project" value="UniProtKB-KW"/>
</dbReference>
<dbReference type="AlphaFoldDB" id="S8CPB1"/>
<evidence type="ECO:0000313" key="3">
    <source>
        <dbReference type="Proteomes" id="UP000015453"/>
    </source>
</evidence>
<organism evidence="2 3">
    <name type="scientific">Genlisea aurea</name>
    <dbReference type="NCBI Taxonomy" id="192259"/>
    <lineage>
        <taxon>Eukaryota</taxon>
        <taxon>Viridiplantae</taxon>
        <taxon>Streptophyta</taxon>
        <taxon>Embryophyta</taxon>
        <taxon>Tracheophyta</taxon>
        <taxon>Spermatophyta</taxon>
        <taxon>Magnoliopsida</taxon>
        <taxon>eudicotyledons</taxon>
        <taxon>Gunneridae</taxon>
        <taxon>Pentapetalae</taxon>
        <taxon>asterids</taxon>
        <taxon>lamiids</taxon>
        <taxon>Lamiales</taxon>
        <taxon>Lentibulariaceae</taxon>
        <taxon>Genlisea</taxon>
    </lineage>
</organism>
<sequence length="430" mass="46870">MEFEPLPVLSTIMVCPDQKSTMGELKLSVCDLTFLAFNYIQKGNLFEKSPLGTQDLLLRLKSGLSRALAHFPPLAGRLITDDRGFIHVDCNDAGAQFIHADGSSLCAKDLTSPSAVRLCFPMDGTIGYQGHFKQLLAVQVTELADSVFIACAVNHAVVDGTSYWHFFNSFAQLSRGEIEISRAPDFCRQESSGLMPPVPLNLPPGLGGPPMTLLPFSERNFKFSKESILKLKSTVSDRANGISSFQALCGLLWRGITRARNLPPTEITTFGLAVNIRHRIKPKLNPHYFGNAIQLSLTFASAEEVLNNGLRWCASQLNKSVAGYGDEEVRKGVREWVREPQFPNLRDLGKATVVMGSSPLFPMYENDFGWGKPIAVKTGTANKGDGAMSALPGRDGGIELEVILAPEAMAGLVSDPEFMMHVCTTSVVTC</sequence>
<accession>S8CPB1</accession>
<keyword evidence="1" id="KW-0808">Transferase</keyword>
<name>S8CPB1_9LAMI</name>
<gene>
    <name evidence="2" type="ORF">M569_05767</name>
</gene>
<evidence type="ECO:0000313" key="2">
    <source>
        <dbReference type="EMBL" id="EPS69004.1"/>
    </source>
</evidence>
<dbReference type="OrthoDB" id="1862401at2759"/>
<protein>
    <submittedName>
        <fullName evidence="2">Uncharacterized protein</fullName>
    </submittedName>
</protein>
<evidence type="ECO:0000256" key="1">
    <source>
        <dbReference type="ARBA" id="ARBA00022679"/>
    </source>
</evidence>
<comment type="caution">
    <text evidence="2">The sequence shown here is derived from an EMBL/GenBank/DDBJ whole genome shotgun (WGS) entry which is preliminary data.</text>
</comment>
<dbReference type="PANTHER" id="PTHR31896:SF64">
    <property type="entry name" value="TRICHOTHECENE 3-O-ACETYLTRANSFERASE"/>
    <property type="match status" value="1"/>
</dbReference>
<reference evidence="2 3" key="1">
    <citation type="journal article" date="2013" name="BMC Genomics">
        <title>The miniature genome of a carnivorous plant Genlisea aurea contains a low number of genes and short non-coding sequences.</title>
        <authorList>
            <person name="Leushkin E.V."/>
            <person name="Sutormin R.A."/>
            <person name="Nabieva E.R."/>
            <person name="Penin A.A."/>
            <person name="Kondrashov A.S."/>
            <person name="Logacheva M.D."/>
        </authorList>
    </citation>
    <scope>NUCLEOTIDE SEQUENCE [LARGE SCALE GENOMIC DNA]</scope>
</reference>
<dbReference type="InterPro" id="IPR051283">
    <property type="entry name" value="Sec_Metabolite_Acyltrans"/>
</dbReference>